<sequence length="48" mass="5359">MTLILVMGGSVFISKVLATHLIEQGYNVDLFTRKKNPINYSGLNSYLV</sequence>
<dbReference type="Proteomes" id="UP000182762">
    <property type="component" value="Unassembled WGS sequence"/>
</dbReference>
<dbReference type="GeneID" id="93713890"/>
<evidence type="ECO:0000313" key="1">
    <source>
        <dbReference type="EMBL" id="SFQ76814.1"/>
    </source>
</evidence>
<accession>A0A1I6B7C7</accession>
<name>A0A1I6B7C7_9BACI</name>
<evidence type="ECO:0000313" key="2">
    <source>
        <dbReference type="Proteomes" id="UP000182762"/>
    </source>
</evidence>
<dbReference type="RefSeq" id="WP_161939325.1">
    <property type="nucleotide sequence ID" value="NZ_FOXX01000008.1"/>
</dbReference>
<evidence type="ECO:0008006" key="3">
    <source>
        <dbReference type="Google" id="ProtNLM"/>
    </source>
</evidence>
<protein>
    <recommendedName>
        <fullName evidence="3">NAD-dependent epimerase/dehydratase domain-containing protein</fullName>
    </recommendedName>
</protein>
<keyword evidence="2" id="KW-1185">Reference proteome</keyword>
<reference evidence="1 2" key="1">
    <citation type="submission" date="2016-10" db="EMBL/GenBank/DDBJ databases">
        <authorList>
            <person name="Varghese N."/>
            <person name="Submissions S."/>
        </authorList>
    </citation>
    <scope>NUCLEOTIDE SEQUENCE [LARGE SCALE GENOMIC DNA]</scope>
    <source>
        <strain evidence="1 2">DSM 13796</strain>
    </source>
</reference>
<proteinExistence type="predicted"/>
<comment type="caution">
    <text evidence="1">The sequence shown here is derived from an EMBL/GenBank/DDBJ whole genome shotgun (WGS) entry which is preliminary data.</text>
</comment>
<dbReference type="EMBL" id="FOXX01000008">
    <property type="protein sequence ID" value="SFQ76814.1"/>
    <property type="molecule type" value="Genomic_DNA"/>
</dbReference>
<organism evidence="1 2">
    <name type="scientific">Priestia endophytica DSM 13796</name>
    <dbReference type="NCBI Taxonomy" id="1121089"/>
    <lineage>
        <taxon>Bacteria</taxon>
        <taxon>Bacillati</taxon>
        <taxon>Bacillota</taxon>
        <taxon>Bacilli</taxon>
        <taxon>Bacillales</taxon>
        <taxon>Bacillaceae</taxon>
        <taxon>Priestia</taxon>
    </lineage>
</organism>
<gene>
    <name evidence="1" type="ORF">SAMN02745910_03354</name>
</gene>